<feature type="domain" description="CheC-like protein" evidence="2">
    <location>
        <begin position="11"/>
        <end position="45"/>
    </location>
</feature>
<dbReference type="InterPro" id="IPR051469">
    <property type="entry name" value="FliN/MopA/SpaO"/>
</dbReference>
<dbReference type="GO" id="GO:0006935">
    <property type="term" value="P:chemotaxis"/>
    <property type="evidence" value="ECO:0007669"/>
    <property type="project" value="UniProtKB-KW"/>
</dbReference>
<dbReference type="SUPFAM" id="SSF103039">
    <property type="entry name" value="CheC-like"/>
    <property type="match status" value="1"/>
</dbReference>
<keyword evidence="1" id="KW-0145">Chemotaxis</keyword>
<dbReference type="PANTHER" id="PTHR43484">
    <property type="match status" value="1"/>
</dbReference>
<gene>
    <name evidence="3" type="primary">fliY</name>
    <name evidence="3" type="ORF">FDZ14_30910</name>
</gene>
<feature type="domain" description="CheC-like protein" evidence="2">
    <location>
        <begin position="107"/>
        <end position="144"/>
    </location>
</feature>
<evidence type="ECO:0000259" key="2">
    <source>
        <dbReference type="Pfam" id="PF04509"/>
    </source>
</evidence>
<dbReference type="CDD" id="cd17907">
    <property type="entry name" value="FliY_FliN-Y"/>
    <property type="match status" value="1"/>
</dbReference>
<proteinExistence type="predicted"/>
<keyword evidence="3" id="KW-0969">Cilium</keyword>
<dbReference type="Gene3D" id="3.40.1550.10">
    <property type="entry name" value="CheC-like"/>
    <property type="match status" value="1"/>
</dbReference>
<dbReference type="AlphaFoldDB" id="A0A6M6E078"/>
<geneLocation type="plasmid" evidence="4">
    <name>pfdu301a</name>
</geneLocation>
<name>A0A6M6E078_PRIMG</name>
<dbReference type="RefSeq" id="WP_171778493.1">
    <property type="nucleotide sequence ID" value="NZ_CP045273.1"/>
</dbReference>
<dbReference type="EMBL" id="CP045273">
    <property type="protein sequence ID" value="QJX80501.1"/>
    <property type="molecule type" value="Genomic_DNA"/>
</dbReference>
<sequence>MSKEKFQNEFLDLIGELGNMTFGSASTALSVMVNQEIDISTPKVEIVNKEELFRSYPSPYVLAEVEYSEGLEGHNVLILDPRDAAVIASLMMGEDGSIEEGFELGELELSAVQEVMNQMMGSASTAMSDFLNVIIDIKPPNLSYVEVHNEELINELFPDTYIIKVAFDLKIGDLVHSKIMQVINIPFAKQLASELLGI</sequence>
<dbReference type="InterPro" id="IPR007597">
    <property type="entry name" value="CheC"/>
</dbReference>
<dbReference type="Proteomes" id="UP000501076">
    <property type="component" value="Plasmid pFDU301A"/>
</dbReference>
<accession>A0A6M6E078</accession>
<keyword evidence="3" id="KW-0966">Cell projection</keyword>
<organism evidence="3 4">
    <name type="scientific">Priestia megaterium</name>
    <name type="common">Bacillus megaterium</name>
    <dbReference type="NCBI Taxonomy" id="1404"/>
    <lineage>
        <taxon>Bacteria</taxon>
        <taxon>Bacillati</taxon>
        <taxon>Bacillota</taxon>
        <taxon>Bacilli</taxon>
        <taxon>Bacillales</taxon>
        <taxon>Bacillaceae</taxon>
        <taxon>Priestia</taxon>
    </lineage>
</organism>
<evidence type="ECO:0000313" key="4">
    <source>
        <dbReference type="Proteomes" id="UP000501076"/>
    </source>
</evidence>
<keyword evidence="3" id="KW-0614">Plasmid</keyword>
<evidence type="ECO:0000313" key="3">
    <source>
        <dbReference type="EMBL" id="QJX80501.1"/>
    </source>
</evidence>
<keyword evidence="3" id="KW-0282">Flagellum</keyword>
<dbReference type="Pfam" id="PF04509">
    <property type="entry name" value="CheC"/>
    <property type="match status" value="2"/>
</dbReference>
<evidence type="ECO:0000256" key="1">
    <source>
        <dbReference type="ARBA" id="ARBA00022500"/>
    </source>
</evidence>
<dbReference type="GO" id="GO:0016787">
    <property type="term" value="F:hydrolase activity"/>
    <property type="evidence" value="ECO:0007669"/>
    <property type="project" value="InterPro"/>
</dbReference>
<dbReference type="PANTHER" id="PTHR43484:SF1">
    <property type="entry name" value="FLAGELLAR MOTOR SWITCH PROTEIN FLIN"/>
    <property type="match status" value="1"/>
</dbReference>
<protein>
    <submittedName>
        <fullName evidence="3">Flagellar motor switch phosphatase FliY</fullName>
    </submittedName>
</protein>
<dbReference type="NCBIfam" id="NF005995">
    <property type="entry name" value="PRK08119.1"/>
    <property type="match status" value="1"/>
</dbReference>
<reference evidence="3 4" key="1">
    <citation type="submission" date="2019-10" db="EMBL/GenBank/DDBJ databases">
        <title>Complete genome sequences for adaption low water activity.</title>
        <authorList>
            <person name="Zhao L."/>
            <person name="Zhong J."/>
        </authorList>
    </citation>
    <scope>NUCLEOTIDE SEQUENCE [LARGE SCALE GENOMIC DNA]</scope>
    <source>
        <strain evidence="3 4">FDU301</strain>
        <plasmid evidence="4">pfdu301a</plasmid>
    </source>
</reference>
<dbReference type="InterPro" id="IPR028976">
    <property type="entry name" value="CheC-like_sf"/>
</dbReference>